<accession>A0ABU0QBY0</accession>
<comment type="caution">
    <text evidence="2">The sequence shown here is derived from an EMBL/GenBank/DDBJ whole genome shotgun (WGS) entry which is preliminary data.</text>
</comment>
<name>A0ABU0QBY0_STRAH</name>
<dbReference type="EMBL" id="JAUSYA010000001">
    <property type="protein sequence ID" value="MDQ0688173.1"/>
    <property type="molecule type" value="Genomic_DNA"/>
</dbReference>
<proteinExistence type="predicted"/>
<dbReference type="Proteomes" id="UP001243364">
    <property type="component" value="Unassembled WGS sequence"/>
</dbReference>
<protein>
    <recommendedName>
        <fullName evidence="4">Secreted protein</fullName>
    </recommendedName>
</protein>
<evidence type="ECO:0000313" key="3">
    <source>
        <dbReference type="Proteomes" id="UP001243364"/>
    </source>
</evidence>
<keyword evidence="3" id="KW-1185">Reference proteome</keyword>
<gene>
    <name evidence="2" type="ORF">QFZ56_007136</name>
</gene>
<dbReference type="RefSeq" id="WP_307048614.1">
    <property type="nucleotide sequence ID" value="NZ_JAUSYA010000001.1"/>
</dbReference>
<feature type="compositionally biased region" description="Low complexity" evidence="1">
    <location>
        <begin position="63"/>
        <end position="79"/>
    </location>
</feature>
<organism evidence="2 3">
    <name type="scientific">Streptomyces achromogenes</name>
    <dbReference type="NCBI Taxonomy" id="67255"/>
    <lineage>
        <taxon>Bacteria</taxon>
        <taxon>Bacillati</taxon>
        <taxon>Actinomycetota</taxon>
        <taxon>Actinomycetes</taxon>
        <taxon>Kitasatosporales</taxon>
        <taxon>Streptomycetaceae</taxon>
        <taxon>Streptomyces</taxon>
    </lineage>
</organism>
<reference evidence="2 3" key="1">
    <citation type="submission" date="2023-07" db="EMBL/GenBank/DDBJ databases">
        <title>Comparative genomics of wheat-associated soil bacteria to identify genetic determinants of phenazine resistance.</title>
        <authorList>
            <person name="Mouncey N."/>
        </authorList>
    </citation>
    <scope>NUCLEOTIDE SEQUENCE [LARGE SCALE GENOMIC DNA]</scope>
    <source>
        <strain evidence="2 3">W4I19-2</strain>
    </source>
</reference>
<evidence type="ECO:0000313" key="2">
    <source>
        <dbReference type="EMBL" id="MDQ0688173.1"/>
    </source>
</evidence>
<evidence type="ECO:0008006" key="4">
    <source>
        <dbReference type="Google" id="ProtNLM"/>
    </source>
</evidence>
<feature type="compositionally biased region" description="Basic and acidic residues" evidence="1">
    <location>
        <begin position="80"/>
        <end position="92"/>
    </location>
</feature>
<sequence length="92" mass="9638">MLWVAVLLLPLLSVLLAVMDRVETRLLAPAPAHRRHASPRRRLRLIRGGASDAPAPAAPSPEVPVSGVPSSVVPVSDAAAAERVRPSEARAA</sequence>
<feature type="region of interest" description="Disordered" evidence="1">
    <location>
        <begin position="48"/>
        <end position="92"/>
    </location>
</feature>
<evidence type="ECO:0000256" key="1">
    <source>
        <dbReference type="SAM" id="MobiDB-lite"/>
    </source>
</evidence>